<dbReference type="Pfam" id="PF20256">
    <property type="entry name" value="MoCoBD_2"/>
    <property type="match status" value="1"/>
</dbReference>
<dbReference type="RefSeq" id="WP_121155059.1">
    <property type="nucleotide sequence ID" value="NZ_RBKT01000001.1"/>
</dbReference>
<organism evidence="4 5">
    <name type="scientific">Micromonospora pisi</name>
    <dbReference type="NCBI Taxonomy" id="589240"/>
    <lineage>
        <taxon>Bacteria</taxon>
        <taxon>Bacillati</taxon>
        <taxon>Actinomycetota</taxon>
        <taxon>Actinomycetes</taxon>
        <taxon>Micromonosporales</taxon>
        <taxon>Micromonosporaceae</taxon>
        <taxon>Micromonospora</taxon>
    </lineage>
</organism>
<evidence type="ECO:0000313" key="4">
    <source>
        <dbReference type="EMBL" id="RKR86770.1"/>
    </source>
</evidence>
<dbReference type="PANTHER" id="PTHR11908:SF132">
    <property type="entry name" value="ALDEHYDE OXIDASE 1-RELATED"/>
    <property type="match status" value="1"/>
</dbReference>
<dbReference type="InterPro" id="IPR036856">
    <property type="entry name" value="Ald_Oxase/Xan_DH_a/b_sf"/>
</dbReference>
<dbReference type="GO" id="GO:0016491">
    <property type="term" value="F:oxidoreductase activity"/>
    <property type="evidence" value="ECO:0007669"/>
    <property type="project" value="UniProtKB-KW"/>
</dbReference>
<dbReference type="PANTHER" id="PTHR11908">
    <property type="entry name" value="XANTHINE DEHYDROGENASE"/>
    <property type="match status" value="1"/>
</dbReference>
<gene>
    <name evidence="4" type="ORF">BDK92_1036</name>
</gene>
<dbReference type="Pfam" id="PF02738">
    <property type="entry name" value="MoCoBD_1"/>
    <property type="match status" value="1"/>
</dbReference>
<protein>
    <submittedName>
        <fullName evidence="4">Xanthine dehydrogenase molybdenum binding subunit apoprotein</fullName>
    </submittedName>
</protein>
<comment type="caution">
    <text evidence="4">The sequence shown here is derived from an EMBL/GenBank/DDBJ whole genome shotgun (WGS) entry which is preliminary data.</text>
</comment>
<evidence type="ECO:0000256" key="2">
    <source>
        <dbReference type="ARBA" id="ARBA00023002"/>
    </source>
</evidence>
<dbReference type="Gene3D" id="3.30.365.10">
    <property type="entry name" value="Aldehyde oxidase/xanthine dehydrogenase, molybdopterin binding domain"/>
    <property type="match status" value="4"/>
</dbReference>
<proteinExistence type="predicted"/>
<dbReference type="Gene3D" id="3.90.1170.50">
    <property type="entry name" value="Aldehyde oxidase/xanthine dehydrogenase, a/b hammerhead"/>
    <property type="match status" value="1"/>
</dbReference>
<dbReference type="InterPro" id="IPR008274">
    <property type="entry name" value="AldOxase/xan_DH_MoCoBD1"/>
</dbReference>
<dbReference type="Pfam" id="PF01315">
    <property type="entry name" value="Ald_Xan_dh_C"/>
    <property type="match status" value="1"/>
</dbReference>
<keyword evidence="2" id="KW-0560">Oxidoreductase</keyword>
<dbReference type="SUPFAM" id="SSF56003">
    <property type="entry name" value="Molybdenum cofactor-binding domain"/>
    <property type="match status" value="1"/>
</dbReference>
<dbReference type="Proteomes" id="UP000277671">
    <property type="component" value="Unassembled WGS sequence"/>
</dbReference>
<dbReference type="InterPro" id="IPR046867">
    <property type="entry name" value="AldOxase/xan_DH_MoCoBD2"/>
</dbReference>
<dbReference type="SMART" id="SM01008">
    <property type="entry name" value="Ald_Xan_dh_C"/>
    <property type="match status" value="1"/>
</dbReference>
<feature type="domain" description="Aldehyde oxidase/xanthine dehydrogenase a/b hammerhead" evidence="3">
    <location>
        <begin position="24"/>
        <end position="133"/>
    </location>
</feature>
<dbReference type="SUPFAM" id="SSF54665">
    <property type="entry name" value="CO dehydrogenase molybdoprotein N-domain-like"/>
    <property type="match status" value="1"/>
</dbReference>
<evidence type="ECO:0000256" key="1">
    <source>
        <dbReference type="ARBA" id="ARBA00022505"/>
    </source>
</evidence>
<keyword evidence="5" id="KW-1185">Reference proteome</keyword>
<sequence length="734" mass="78108">MTAVLGRDILGEPVDRVDGPVKVTGAAPYPSDVTYPGLVHAALAQSTIGAGTISRIDTAAAGAAPGVLTVLTHENVPALAEAPPTSLGPPPRFPFKDNRIVHYGQHVALVVAETAEQAVAAARLVRVDYATTEALLEIDDPRAPLDRNPWGMDTNRGDVAAALASAEVSYDETFTISAETNNPIGLFATVARWEGDRLVVHESTQWPMMVRQVLAAMFGLPEENVRVLVPFIGGGFGAGLRLPQHAVLAALAARTVQRPVKVVLTRPQMFTSIGHRPETVQRVRLGATRDGQLVAIDHEGTSTGGIEEGNIEPTTMVTSEMYACPNVTTHDRQVRLNIPNPGAMRAPGTVEGNFAVESALDELAYLLHCDPIQLRLRNYAEVSPVSGLPWSSKALRECYRVGAERFGWQRRNPEVRSMRDGDWLIGYGMAGVTFHWYQAPCHARISIRRDGTAYARSAATDLGTGTYTVATQLTAELLGLDLGRVRFDLGDSDLPPAPQSGGSGLAMSLGAALHAAAGNLLRAFLGVVATDERSPLRGRGVDEVTMSTGRIQLVDDPSVGETYTDILGRHDLAELTADGAVDPTPEGADVEPVGAFAARFVEVRIDEELGRLRVARVVTAVDGGRILNEKTARSQILGATVMGIGMSLLERTEFDPGTGRIANATLGDYLVPVSADVPDLDVVFVGERDRFSPVGIKGLGEVGIVGVSAAIANAVHHATGRRIRSLPITVEDLL</sequence>
<dbReference type="OrthoDB" id="8428274at2"/>
<evidence type="ECO:0000313" key="5">
    <source>
        <dbReference type="Proteomes" id="UP000277671"/>
    </source>
</evidence>
<dbReference type="GO" id="GO:0005506">
    <property type="term" value="F:iron ion binding"/>
    <property type="evidence" value="ECO:0007669"/>
    <property type="project" value="InterPro"/>
</dbReference>
<evidence type="ECO:0000259" key="3">
    <source>
        <dbReference type="SMART" id="SM01008"/>
    </source>
</evidence>
<dbReference type="InterPro" id="IPR016208">
    <property type="entry name" value="Ald_Oxase/xanthine_DH-like"/>
</dbReference>
<keyword evidence="1" id="KW-0500">Molybdenum</keyword>
<dbReference type="InterPro" id="IPR000674">
    <property type="entry name" value="Ald_Oxase/Xan_DH_a/b"/>
</dbReference>
<dbReference type="EMBL" id="RBKT01000001">
    <property type="protein sequence ID" value="RKR86770.1"/>
    <property type="molecule type" value="Genomic_DNA"/>
</dbReference>
<dbReference type="InterPro" id="IPR037165">
    <property type="entry name" value="AldOxase/xan_DH_Mopterin-bd_sf"/>
</dbReference>
<accession>A0A495JCN2</accession>
<name>A0A495JCN2_9ACTN</name>
<reference evidence="4 5" key="1">
    <citation type="submission" date="2018-10" db="EMBL/GenBank/DDBJ databases">
        <title>Sequencing the genomes of 1000 actinobacteria strains.</title>
        <authorList>
            <person name="Klenk H.-P."/>
        </authorList>
    </citation>
    <scope>NUCLEOTIDE SEQUENCE [LARGE SCALE GENOMIC DNA]</scope>
    <source>
        <strain evidence="4 5">DSM 45175</strain>
    </source>
</reference>
<dbReference type="AlphaFoldDB" id="A0A495JCN2"/>